<evidence type="ECO:0008006" key="4">
    <source>
        <dbReference type="Google" id="ProtNLM"/>
    </source>
</evidence>
<accession>A0A2H0TDX3</accession>
<evidence type="ECO:0000313" key="2">
    <source>
        <dbReference type="EMBL" id="PIR69743.1"/>
    </source>
</evidence>
<dbReference type="EMBL" id="PFCO01000003">
    <property type="protein sequence ID" value="PIR69743.1"/>
    <property type="molecule type" value="Genomic_DNA"/>
</dbReference>
<dbReference type="InterPro" id="IPR052182">
    <property type="entry name" value="Glycogen/Maltodextrin_Phosph"/>
</dbReference>
<dbReference type="SUPFAM" id="SSF53756">
    <property type="entry name" value="UDP-Glycosyltransferase/glycogen phosphorylase"/>
    <property type="match status" value="1"/>
</dbReference>
<dbReference type="Proteomes" id="UP000231503">
    <property type="component" value="Unassembled WGS sequence"/>
</dbReference>
<sequence>MSKHNKIIAFVTPEVFVCPELHTVAGGLGVFSGAVLNAAYKRGIPLVGFTILPREGYYDQGLDLELGMTVSYTPRHYPHMLENTGIRLRIEICGSPVFVQVHRLRRGKFGFSEIYFFDADIPENDDLSRLNTLHLYGGSFSRGANLDRKISQSLLIGKATVALIEHLQLEVQTLHINESHCSFAAVDYFQKFLREGRRGALASVRDMVRFTTHTPVDAGNPRYPIDRVAYLSGYDRDMLVEVGGDEEEFSMTGAGVYLAGHTNAVSKKHLKKARMLVGRFVKSPPQKPIISITNGASQDFWQYADFHNARTPHELMQAKRQHRKTLIDLVEGISGKTLHREHMIVVWARRFAEYKRPKLIFYNIDWLRSAIALGRMQLVYAGKPHPDDKAMVDEWNSIYAMSKSFANLVILPGFDMEMNRTLKAGADVWLNTPRAPYEACGTSGMSAAMVGAVNCSTPDGWMLEADPENAFLFGSNGVQDSDQDAFDAHELYTCFDKKIMPLFYGNQFRWYNKALAAKQEMEKHWTADRMLKEYTDIMYR</sequence>
<dbReference type="PANTHER" id="PTHR42655:SF1">
    <property type="entry name" value="GLYCOGEN PHOSPHORYLASE"/>
    <property type="match status" value="1"/>
</dbReference>
<dbReference type="GO" id="GO:0005975">
    <property type="term" value="P:carbohydrate metabolic process"/>
    <property type="evidence" value="ECO:0007669"/>
    <property type="project" value="InterPro"/>
</dbReference>
<evidence type="ECO:0000256" key="1">
    <source>
        <dbReference type="ARBA" id="ARBA00006047"/>
    </source>
</evidence>
<protein>
    <recommendedName>
        <fullName evidence="4">Alpha-glucan family phosphorylase</fullName>
    </recommendedName>
</protein>
<dbReference type="GO" id="GO:0008184">
    <property type="term" value="F:glycogen phosphorylase activity"/>
    <property type="evidence" value="ECO:0007669"/>
    <property type="project" value="InterPro"/>
</dbReference>
<dbReference type="AlphaFoldDB" id="A0A2H0TDX3"/>
<organism evidence="2 3">
    <name type="scientific">Candidatus Niyogibacteria bacterium CG10_big_fil_rev_8_21_14_0_10_46_36</name>
    <dbReference type="NCBI Taxonomy" id="1974726"/>
    <lineage>
        <taxon>Bacteria</taxon>
        <taxon>Candidatus Niyogiibacteriota</taxon>
    </lineage>
</organism>
<evidence type="ECO:0000313" key="3">
    <source>
        <dbReference type="Proteomes" id="UP000231503"/>
    </source>
</evidence>
<gene>
    <name evidence="2" type="ORF">COU47_01520</name>
</gene>
<proteinExistence type="inferred from homology"/>
<dbReference type="PANTHER" id="PTHR42655">
    <property type="entry name" value="GLYCOGEN PHOSPHORYLASE"/>
    <property type="match status" value="1"/>
</dbReference>
<reference evidence="3" key="1">
    <citation type="submission" date="2017-09" db="EMBL/GenBank/DDBJ databases">
        <title>Depth-based differentiation of microbial function through sediment-hosted aquifers and enrichment of novel symbionts in the deep terrestrial subsurface.</title>
        <authorList>
            <person name="Probst A.J."/>
            <person name="Ladd B."/>
            <person name="Jarett J.K."/>
            <person name="Geller-Mcgrath D.E."/>
            <person name="Sieber C.M.K."/>
            <person name="Emerson J.B."/>
            <person name="Anantharaman K."/>
            <person name="Thomas B.C."/>
            <person name="Malmstrom R."/>
            <person name="Stieglmeier M."/>
            <person name="Klingl A."/>
            <person name="Woyke T."/>
            <person name="Ryan C.M."/>
            <person name="Banfield J.F."/>
        </authorList>
    </citation>
    <scope>NUCLEOTIDE SEQUENCE [LARGE SCALE GENOMIC DNA]</scope>
</reference>
<dbReference type="InterPro" id="IPR000811">
    <property type="entry name" value="Glyco_trans_35"/>
</dbReference>
<comment type="similarity">
    <text evidence="1">Belongs to the glycogen phosphorylase family.</text>
</comment>
<name>A0A2H0TDX3_9BACT</name>
<dbReference type="Pfam" id="PF00343">
    <property type="entry name" value="Phosphorylase"/>
    <property type="match status" value="1"/>
</dbReference>
<dbReference type="Gene3D" id="3.40.50.2000">
    <property type="entry name" value="Glycogen Phosphorylase B"/>
    <property type="match status" value="1"/>
</dbReference>
<comment type="caution">
    <text evidence="2">The sequence shown here is derived from an EMBL/GenBank/DDBJ whole genome shotgun (WGS) entry which is preliminary data.</text>
</comment>